<dbReference type="GO" id="GO:0016020">
    <property type="term" value="C:membrane"/>
    <property type="evidence" value="ECO:0007669"/>
    <property type="project" value="UniProtKB-SubCell"/>
</dbReference>
<feature type="transmembrane region" description="Helical" evidence="6">
    <location>
        <begin position="33"/>
        <end position="49"/>
    </location>
</feature>
<evidence type="ECO:0000256" key="2">
    <source>
        <dbReference type="ARBA" id="ARBA00022692"/>
    </source>
</evidence>
<keyword evidence="2 6" id="KW-0812">Transmembrane</keyword>
<comment type="subcellular location">
    <subcellularLocation>
        <location evidence="1">Membrane</location>
        <topology evidence="1">Multi-pass membrane protein</topology>
    </subcellularLocation>
</comment>
<keyword evidence="4 6" id="KW-0472">Membrane</keyword>
<feature type="transmembrane region" description="Helical" evidence="6">
    <location>
        <begin position="6"/>
        <end position="26"/>
    </location>
</feature>
<comment type="caution">
    <text evidence="7">The sequence shown here is derived from an EMBL/GenBank/DDBJ whole genome shotgun (WGS) entry which is preliminary data.</text>
</comment>
<dbReference type="EMBL" id="MAJD01000001">
    <property type="protein sequence ID" value="OBX36835.1"/>
    <property type="molecule type" value="Genomic_DNA"/>
</dbReference>
<evidence type="ECO:0000256" key="4">
    <source>
        <dbReference type="ARBA" id="ARBA00023136"/>
    </source>
</evidence>
<evidence type="ECO:0000256" key="1">
    <source>
        <dbReference type="ARBA" id="ARBA00004141"/>
    </source>
</evidence>
<organism evidence="7 8">
    <name type="scientific">Halomonas elongata</name>
    <dbReference type="NCBI Taxonomy" id="2746"/>
    <lineage>
        <taxon>Bacteria</taxon>
        <taxon>Pseudomonadati</taxon>
        <taxon>Pseudomonadota</taxon>
        <taxon>Gammaproteobacteria</taxon>
        <taxon>Oceanospirillales</taxon>
        <taxon>Halomonadaceae</taxon>
        <taxon>Halomonas</taxon>
    </lineage>
</organism>
<dbReference type="Pfam" id="PF02674">
    <property type="entry name" value="Colicin_V"/>
    <property type="match status" value="1"/>
</dbReference>
<feature type="transmembrane region" description="Helical" evidence="6">
    <location>
        <begin position="101"/>
        <end position="128"/>
    </location>
</feature>
<dbReference type="PANTHER" id="PTHR36926:SF1">
    <property type="entry name" value="COLICIN V PRODUCTION PROTEIN"/>
    <property type="match status" value="1"/>
</dbReference>
<proteinExistence type="predicted"/>
<dbReference type="PANTHER" id="PTHR36926">
    <property type="entry name" value="COLICIN V PRODUCTION PROTEIN"/>
    <property type="match status" value="1"/>
</dbReference>
<sequence length="200" mass="21694">MNEMALTWVDWLCIAVLAMTTLTGLFRGLIREALGLASWIVALLAARWFSEPVADLFSGLIESPDGRLVLAFVLVVFVVILACGLIIRLMHAAVEWVGMGLFNRFAGAAFGLVKGAAILVLVTILIGLTPLAQLQAWQQAELRPELERLRDWSVGQLLAWEDRLPASTSSLESLSAPDEPSAETTPETLRGSANPDTNPE</sequence>
<dbReference type="GO" id="GO:0009403">
    <property type="term" value="P:toxin biosynthetic process"/>
    <property type="evidence" value="ECO:0007669"/>
    <property type="project" value="InterPro"/>
</dbReference>
<dbReference type="Proteomes" id="UP000092504">
    <property type="component" value="Unassembled WGS sequence"/>
</dbReference>
<dbReference type="PATRIC" id="fig|2746.7.peg.1219"/>
<dbReference type="AlphaFoldDB" id="A0A1B8P3H6"/>
<feature type="transmembrane region" description="Helical" evidence="6">
    <location>
        <begin position="69"/>
        <end position="89"/>
    </location>
</feature>
<evidence type="ECO:0000256" key="3">
    <source>
        <dbReference type="ARBA" id="ARBA00022989"/>
    </source>
</evidence>
<dbReference type="InterPro" id="IPR052719">
    <property type="entry name" value="CvpA-like"/>
</dbReference>
<name>A0A1B8P3H6_HALEL</name>
<dbReference type="InterPro" id="IPR003825">
    <property type="entry name" value="Colicin-V_CvpA"/>
</dbReference>
<keyword evidence="3 6" id="KW-1133">Transmembrane helix</keyword>
<gene>
    <name evidence="7" type="primary">cvpA</name>
    <name evidence="7" type="ORF">A8U91_01182</name>
</gene>
<feature type="region of interest" description="Disordered" evidence="5">
    <location>
        <begin position="169"/>
        <end position="200"/>
    </location>
</feature>
<protein>
    <submittedName>
        <fullName evidence="7">Colicin V production protein</fullName>
    </submittedName>
</protein>
<reference evidence="7 8" key="1">
    <citation type="submission" date="2016-06" db="EMBL/GenBank/DDBJ databases">
        <title>Genome sequence of halotolerant plant growth promoting strain of Halomonas elongata HEK1 isolated from salterns of Rann of Kutch, Gujarat, India.</title>
        <authorList>
            <person name="Gaba S."/>
            <person name="Singh R.N."/>
            <person name="Abrol S."/>
            <person name="Kaushik R."/>
            <person name="Saxena A.K."/>
        </authorList>
    </citation>
    <scope>NUCLEOTIDE SEQUENCE [LARGE SCALE GENOMIC DNA]</scope>
    <source>
        <strain evidence="7 8">HEK1</strain>
    </source>
</reference>
<evidence type="ECO:0000256" key="5">
    <source>
        <dbReference type="SAM" id="MobiDB-lite"/>
    </source>
</evidence>
<evidence type="ECO:0000313" key="8">
    <source>
        <dbReference type="Proteomes" id="UP000092504"/>
    </source>
</evidence>
<evidence type="ECO:0000313" key="7">
    <source>
        <dbReference type="EMBL" id="OBX36835.1"/>
    </source>
</evidence>
<evidence type="ECO:0000256" key="6">
    <source>
        <dbReference type="SAM" id="Phobius"/>
    </source>
</evidence>
<accession>A0A1B8P3H6</accession>